<reference evidence="15" key="1">
    <citation type="submission" date="2019-10" db="EMBL/GenBank/DDBJ databases">
        <authorList>
            <person name="Paulsen S."/>
        </authorList>
    </citation>
    <scope>NUCLEOTIDE SEQUENCE</scope>
    <source>
        <strain evidence="15">LMG 19692</strain>
    </source>
</reference>
<evidence type="ECO:0000259" key="13">
    <source>
        <dbReference type="PROSITE" id="PS51192"/>
    </source>
</evidence>
<keyword evidence="6" id="KW-0067">ATP-binding</keyword>
<keyword evidence="7" id="KW-0238">DNA-binding</keyword>
<dbReference type="EMBL" id="WEIA01000007">
    <property type="protein sequence ID" value="NLR22189.1"/>
    <property type="molecule type" value="Genomic_DNA"/>
</dbReference>
<dbReference type="GO" id="GO:0030894">
    <property type="term" value="C:replisome"/>
    <property type="evidence" value="ECO:0007669"/>
    <property type="project" value="TreeGrafter"/>
</dbReference>
<dbReference type="GO" id="GO:0005524">
    <property type="term" value="F:ATP binding"/>
    <property type="evidence" value="ECO:0007669"/>
    <property type="project" value="UniProtKB-KW"/>
</dbReference>
<dbReference type="NCBIfam" id="TIGR00614">
    <property type="entry name" value="recQ_fam"/>
    <property type="match status" value="1"/>
</dbReference>
<sequence>MTQQQQLFQTLQSTFGHTTLRSGQSEVIESILQGQSAIAIFATGAGKSLCYQLPAILKQGMCLVVSPLLALMHEQRDYLQSKGVATACLDSTQSKEETLRIENAVRDNALKVLFISVERLNSQKARTLLSQSNISFLVIDEAHCISEWGHNFRPDYLKVAKYRHELGINQVLLLTATATNKVARDMAGKFDVSDQNIIRTGFYRKNLFLSAAHISESQKDEYLLAFLKKAKGAGIVYVTQQKQAEEVAKMITACGFPAEAFHASLQSEKKAQIQADFLAKANLIVVATIAFGMGVDKPDVRWVLHYDMPKSIEGYSQEVGRAGRDGENAHCVALINNEKIATLENFVYASALERESLTLLFNELFGDPATDYHLNEYDLAYKTNINQLVLKTLIVQLELQGYLQVNYSYFAELSIAFSQDKDKILAKYSPERQLFLTQLFSCFEFKKKWGLLSHQALSEQNIPQAKAQEVVEYLQNQQLIDVKVAKYTSVYSKPIQQVNINELVESFYQQSQIKEQGELARLRHLLKFFQLTSCYHKALASYFGDMHAPEQCGHCGVCGGKHLIVNAQGSRELDIETTRNILRDASQFASQRGVNFSTHLKTLFLLGLNCPYFTKYKFRQLEGFGSLSGVKYEQVKAVIMERAL</sequence>
<dbReference type="InterPro" id="IPR011545">
    <property type="entry name" value="DEAD/DEAH_box_helicase_dom"/>
</dbReference>
<protein>
    <recommendedName>
        <fullName evidence="11">ATP-dependent DNA helicase RecQ</fullName>
        <ecNumber evidence="10">5.6.2.4</ecNumber>
    </recommendedName>
    <alternativeName>
        <fullName evidence="12">DNA 3'-5' helicase RecQ</fullName>
    </alternativeName>
</protein>
<dbReference type="PANTHER" id="PTHR13710">
    <property type="entry name" value="DNA HELICASE RECQ FAMILY MEMBER"/>
    <property type="match status" value="1"/>
</dbReference>
<evidence type="ECO:0000256" key="9">
    <source>
        <dbReference type="ARBA" id="ARBA00034617"/>
    </source>
</evidence>
<dbReference type="InterPro" id="IPR014001">
    <property type="entry name" value="Helicase_ATP-bd"/>
</dbReference>
<dbReference type="GO" id="GO:0006310">
    <property type="term" value="P:DNA recombination"/>
    <property type="evidence" value="ECO:0007669"/>
    <property type="project" value="InterPro"/>
</dbReference>
<dbReference type="InterPro" id="IPR032284">
    <property type="entry name" value="RecQ_Zn-bd"/>
</dbReference>
<keyword evidence="2" id="KW-0479">Metal-binding</keyword>
<reference evidence="16 18" key="2">
    <citation type="submission" date="2023-10" db="EMBL/GenBank/DDBJ databases">
        <title>To unveil natural product biosynthetic capacity in Pseudoalteromonas.</title>
        <authorList>
            <person name="Wang J."/>
        </authorList>
    </citation>
    <scope>NUCLEOTIDE SEQUENCE [LARGE SCALE GENOMIC DNA]</scope>
    <source>
        <strain evidence="16 18">DSM 15914</strain>
    </source>
</reference>
<gene>
    <name evidence="15" type="ORF">F9Y85_12815</name>
    <name evidence="16" type="ORF">R5H13_21400</name>
</gene>
<dbReference type="GO" id="GO:0009378">
    <property type="term" value="F:four-way junction helicase activity"/>
    <property type="evidence" value="ECO:0007669"/>
    <property type="project" value="TreeGrafter"/>
</dbReference>
<evidence type="ECO:0000256" key="1">
    <source>
        <dbReference type="ARBA" id="ARBA00005446"/>
    </source>
</evidence>
<dbReference type="PROSITE" id="PS00690">
    <property type="entry name" value="DEAH_ATP_HELICASE"/>
    <property type="match status" value="1"/>
</dbReference>
<dbReference type="InterPro" id="IPR002464">
    <property type="entry name" value="DNA/RNA_helicase_DEAH_CS"/>
</dbReference>
<dbReference type="Pfam" id="PF00271">
    <property type="entry name" value="Helicase_C"/>
    <property type="match status" value="1"/>
</dbReference>
<dbReference type="Proteomes" id="UP001304419">
    <property type="component" value="Chromosome 2"/>
</dbReference>
<dbReference type="Proteomes" id="UP000646877">
    <property type="component" value="Unassembled WGS sequence"/>
</dbReference>
<dbReference type="Gene3D" id="1.10.10.10">
    <property type="entry name" value="Winged helix-like DNA-binding domain superfamily/Winged helix DNA-binding domain"/>
    <property type="match status" value="1"/>
</dbReference>
<evidence type="ECO:0000259" key="14">
    <source>
        <dbReference type="PROSITE" id="PS51194"/>
    </source>
</evidence>
<evidence type="ECO:0000256" key="7">
    <source>
        <dbReference type="ARBA" id="ARBA00023125"/>
    </source>
</evidence>
<feature type="domain" description="Helicase C-terminal" evidence="14">
    <location>
        <begin position="222"/>
        <end position="365"/>
    </location>
</feature>
<keyword evidence="4 16" id="KW-0378">Hydrolase</keyword>
<dbReference type="GO" id="GO:0005737">
    <property type="term" value="C:cytoplasm"/>
    <property type="evidence" value="ECO:0007669"/>
    <property type="project" value="TreeGrafter"/>
</dbReference>
<comment type="similarity">
    <text evidence="1">Belongs to the helicase family. RecQ subfamily.</text>
</comment>
<evidence type="ECO:0000313" key="18">
    <source>
        <dbReference type="Proteomes" id="UP001304419"/>
    </source>
</evidence>
<dbReference type="SMART" id="SM00490">
    <property type="entry name" value="HELICc"/>
    <property type="match status" value="1"/>
</dbReference>
<dbReference type="InterPro" id="IPR036388">
    <property type="entry name" value="WH-like_DNA-bd_sf"/>
</dbReference>
<evidence type="ECO:0000256" key="5">
    <source>
        <dbReference type="ARBA" id="ARBA00022806"/>
    </source>
</evidence>
<dbReference type="EMBL" id="CP137579">
    <property type="protein sequence ID" value="WOX31497.1"/>
    <property type="molecule type" value="Genomic_DNA"/>
</dbReference>
<dbReference type="GO" id="GO:0003677">
    <property type="term" value="F:DNA binding"/>
    <property type="evidence" value="ECO:0007669"/>
    <property type="project" value="UniProtKB-KW"/>
</dbReference>
<dbReference type="PROSITE" id="PS51194">
    <property type="entry name" value="HELICASE_CTER"/>
    <property type="match status" value="1"/>
</dbReference>
<dbReference type="GO" id="GO:0043590">
    <property type="term" value="C:bacterial nucleoid"/>
    <property type="evidence" value="ECO:0007669"/>
    <property type="project" value="TreeGrafter"/>
</dbReference>
<dbReference type="EC" id="5.6.2.4" evidence="10"/>
<feature type="domain" description="Helicase ATP-binding" evidence="13">
    <location>
        <begin position="28"/>
        <end position="196"/>
    </location>
</feature>
<evidence type="ECO:0000256" key="3">
    <source>
        <dbReference type="ARBA" id="ARBA00022741"/>
    </source>
</evidence>
<evidence type="ECO:0000313" key="16">
    <source>
        <dbReference type="EMBL" id="WOX31497.1"/>
    </source>
</evidence>
<evidence type="ECO:0000313" key="17">
    <source>
        <dbReference type="Proteomes" id="UP000646877"/>
    </source>
</evidence>
<dbReference type="Pfam" id="PF16124">
    <property type="entry name" value="RecQ_Zn_bind"/>
    <property type="match status" value="1"/>
</dbReference>
<dbReference type="PANTHER" id="PTHR13710:SF105">
    <property type="entry name" value="ATP-DEPENDENT DNA HELICASE Q1"/>
    <property type="match status" value="1"/>
</dbReference>
<dbReference type="SMART" id="SM00487">
    <property type="entry name" value="DEXDc"/>
    <property type="match status" value="1"/>
</dbReference>
<comment type="catalytic activity">
    <reaction evidence="9">
        <text>Couples ATP hydrolysis with the unwinding of duplex DNA by translocating in the 3'-5' direction.</text>
        <dbReference type="EC" id="5.6.2.4"/>
    </reaction>
</comment>
<dbReference type="InterPro" id="IPR004589">
    <property type="entry name" value="DNA_helicase_ATP-dep_RecQ"/>
</dbReference>
<evidence type="ECO:0000313" key="15">
    <source>
        <dbReference type="EMBL" id="NLR22189.1"/>
    </source>
</evidence>
<keyword evidence="5 15" id="KW-0347">Helicase</keyword>
<evidence type="ECO:0000256" key="8">
    <source>
        <dbReference type="ARBA" id="ARBA00023235"/>
    </source>
</evidence>
<evidence type="ECO:0000256" key="4">
    <source>
        <dbReference type="ARBA" id="ARBA00022801"/>
    </source>
</evidence>
<keyword evidence="8" id="KW-0413">Isomerase</keyword>
<dbReference type="GO" id="GO:0043138">
    <property type="term" value="F:3'-5' DNA helicase activity"/>
    <property type="evidence" value="ECO:0007669"/>
    <property type="project" value="UniProtKB-EC"/>
</dbReference>
<dbReference type="GO" id="GO:0046872">
    <property type="term" value="F:metal ion binding"/>
    <property type="evidence" value="ECO:0007669"/>
    <property type="project" value="UniProtKB-KW"/>
</dbReference>
<evidence type="ECO:0000256" key="2">
    <source>
        <dbReference type="ARBA" id="ARBA00022723"/>
    </source>
</evidence>
<evidence type="ECO:0000256" key="6">
    <source>
        <dbReference type="ARBA" id="ARBA00022840"/>
    </source>
</evidence>
<dbReference type="GO" id="GO:0006281">
    <property type="term" value="P:DNA repair"/>
    <property type="evidence" value="ECO:0007669"/>
    <property type="project" value="TreeGrafter"/>
</dbReference>
<name>A0A8I2KM05_9GAMM</name>
<evidence type="ECO:0000256" key="10">
    <source>
        <dbReference type="ARBA" id="ARBA00034808"/>
    </source>
</evidence>
<dbReference type="InterPro" id="IPR001650">
    <property type="entry name" value="Helicase_C-like"/>
</dbReference>
<dbReference type="Pfam" id="PF00270">
    <property type="entry name" value="DEAD"/>
    <property type="match status" value="1"/>
</dbReference>
<accession>A0A8I2KM05</accession>
<evidence type="ECO:0000256" key="11">
    <source>
        <dbReference type="ARBA" id="ARBA00044535"/>
    </source>
</evidence>
<keyword evidence="3" id="KW-0547">Nucleotide-binding</keyword>
<dbReference type="FunFam" id="3.40.50.300:FF:001389">
    <property type="entry name" value="ATP-dependent DNA helicase RecQ"/>
    <property type="match status" value="1"/>
</dbReference>
<dbReference type="GO" id="GO:0016787">
    <property type="term" value="F:hydrolase activity"/>
    <property type="evidence" value="ECO:0007669"/>
    <property type="project" value="UniProtKB-KW"/>
</dbReference>
<dbReference type="InterPro" id="IPR027417">
    <property type="entry name" value="P-loop_NTPase"/>
</dbReference>
<dbReference type="PROSITE" id="PS51192">
    <property type="entry name" value="HELICASE_ATP_BIND_1"/>
    <property type="match status" value="1"/>
</dbReference>
<keyword evidence="18" id="KW-1185">Reference proteome</keyword>
<dbReference type="AlphaFoldDB" id="A0A8I2KM05"/>
<dbReference type="RefSeq" id="WP_193522009.1">
    <property type="nucleotide sequence ID" value="NZ_CBCSDF010000005.1"/>
</dbReference>
<evidence type="ECO:0000256" key="12">
    <source>
        <dbReference type="ARBA" id="ARBA00044550"/>
    </source>
</evidence>
<dbReference type="SUPFAM" id="SSF52540">
    <property type="entry name" value="P-loop containing nucleoside triphosphate hydrolases"/>
    <property type="match status" value="1"/>
</dbReference>
<proteinExistence type="inferred from homology"/>
<organism evidence="15 17">
    <name type="scientific">Pseudoalteromonas maricaloris</name>
    <dbReference type="NCBI Taxonomy" id="184924"/>
    <lineage>
        <taxon>Bacteria</taxon>
        <taxon>Pseudomonadati</taxon>
        <taxon>Pseudomonadota</taxon>
        <taxon>Gammaproteobacteria</taxon>
        <taxon>Alteromonadales</taxon>
        <taxon>Pseudoalteromonadaceae</taxon>
        <taxon>Pseudoalteromonas</taxon>
    </lineage>
</organism>
<dbReference type="Gene3D" id="3.40.50.300">
    <property type="entry name" value="P-loop containing nucleotide triphosphate hydrolases"/>
    <property type="match status" value="2"/>
</dbReference>